<dbReference type="OrthoDB" id="7202371at2759"/>
<evidence type="ECO:0000313" key="12">
    <source>
        <dbReference type="EMBL" id="TRM62542.1"/>
    </source>
</evidence>
<comment type="catalytic activity">
    <reaction evidence="9">
        <text>adenosine + H2O + H(+) = inosine + NH4(+)</text>
        <dbReference type="Rhea" id="RHEA:24408"/>
        <dbReference type="ChEBI" id="CHEBI:15377"/>
        <dbReference type="ChEBI" id="CHEBI:15378"/>
        <dbReference type="ChEBI" id="CHEBI:16335"/>
        <dbReference type="ChEBI" id="CHEBI:17596"/>
        <dbReference type="ChEBI" id="CHEBI:28938"/>
        <dbReference type="EC" id="3.5.4.4"/>
    </reaction>
</comment>
<dbReference type="GO" id="GO:0046872">
    <property type="term" value="F:metal ion binding"/>
    <property type="evidence" value="ECO:0007669"/>
    <property type="project" value="UniProtKB-KW"/>
</dbReference>
<dbReference type="EC" id="3.5.4.4" evidence="4"/>
<dbReference type="SUPFAM" id="SSF51556">
    <property type="entry name" value="Metallo-dependent hydrolases"/>
    <property type="match status" value="1"/>
</dbReference>
<dbReference type="AlphaFoldDB" id="A0A550CCK2"/>
<dbReference type="InterPro" id="IPR001365">
    <property type="entry name" value="A_deaminase_dom"/>
</dbReference>
<evidence type="ECO:0000259" key="10">
    <source>
        <dbReference type="Pfam" id="PF00962"/>
    </source>
</evidence>
<gene>
    <name evidence="12" type="ORF">BD626DRAFT_569695</name>
</gene>
<keyword evidence="5" id="KW-0964">Secreted</keyword>
<evidence type="ECO:0000259" key="11">
    <source>
        <dbReference type="Pfam" id="PF08451"/>
    </source>
</evidence>
<evidence type="ECO:0000313" key="13">
    <source>
        <dbReference type="Proteomes" id="UP000320762"/>
    </source>
</evidence>
<dbReference type="GO" id="GO:0006154">
    <property type="term" value="P:adenosine catabolic process"/>
    <property type="evidence" value="ECO:0007669"/>
    <property type="project" value="TreeGrafter"/>
</dbReference>
<evidence type="ECO:0000256" key="4">
    <source>
        <dbReference type="ARBA" id="ARBA00012784"/>
    </source>
</evidence>
<dbReference type="Pfam" id="PF08451">
    <property type="entry name" value="A_deaminase_N"/>
    <property type="match status" value="1"/>
</dbReference>
<protein>
    <recommendedName>
        <fullName evidence="4">adenosine deaminase</fullName>
        <ecNumber evidence="4">3.5.4.4</ecNumber>
    </recommendedName>
</protein>
<evidence type="ECO:0000256" key="2">
    <source>
        <dbReference type="ARBA" id="ARBA00004613"/>
    </source>
</evidence>
<reference evidence="12 13" key="1">
    <citation type="journal article" date="2019" name="New Phytol.">
        <title>Comparative genomics reveals unique wood-decay strategies and fruiting body development in the Schizophyllaceae.</title>
        <authorList>
            <person name="Almasi E."/>
            <person name="Sahu N."/>
            <person name="Krizsan K."/>
            <person name="Balint B."/>
            <person name="Kovacs G.M."/>
            <person name="Kiss B."/>
            <person name="Cseklye J."/>
            <person name="Drula E."/>
            <person name="Henrissat B."/>
            <person name="Nagy I."/>
            <person name="Chovatia M."/>
            <person name="Adam C."/>
            <person name="LaButti K."/>
            <person name="Lipzen A."/>
            <person name="Riley R."/>
            <person name="Grigoriev I.V."/>
            <person name="Nagy L.G."/>
        </authorList>
    </citation>
    <scope>NUCLEOTIDE SEQUENCE [LARGE SCALE GENOMIC DNA]</scope>
    <source>
        <strain evidence="12 13">NL-1724</strain>
    </source>
</reference>
<dbReference type="InterPro" id="IPR006330">
    <property type="entry name" value="Ado/ade_deaminase"/>
</dbReference>
<feature type="domain" description="Adenosine/AMP deaminase N-terminal" evidence="11">
    <location>
        <begin position="10"/>
        <end position="88"/>
    </location>
</feature>
<keyword evidence="13" id="KW-1185">Reference proteome</keyword>
<dbReference type="FunFam" id="3.20.20.140:FF:000017">
    <property type="entry name" value="Adenosine deaminase 2"/>
    <property type="match status" value="1"/>
</dbReference>
<dbReference type="Pfam" id="PF00962">
    <property type="entry name" value="A_deaminase"/>
    <property type="match status" value="1"/>
</dbReference>
<organism evidence="12 13">
    <name type="scientific">Schizophyllum amplum</name>
    <dbReference type="NCBI Taxonomy" id="97359"/>
    <lineage>
        <taxon>Eukaryota</taxon>
        <taxon>Fungi</taxon>
        <taxon>Dikarya</taxon>
        <taxon>Basidiomycota</taxon>
        <taxon>Agaricomycotina</taxon>
        <taxon>Agaricomycetes</taxon>
        <taxon>Agaricomycetidae</taxon>
        <taxon>Agaricales</taxon>
        <taxon>Schizophyllaceae</taxon>
        <taxon>Schizophyllum</taxon>
    </lineage>
</organism>
<comment type="similarity">
    <text evidence="3">Belongs to the metallo-dependent hydrolases superfamily. Adenosine and AMP deaminases family. ADGF subfamily.</text>
</comment>
<keyword evidence="6" id="KW-0479">Metal-binding</keyword>
<dbReference type="InterPro" id="IPR032466">
    <property type="entry name" value="Metal_Hydrolase"/>
</dbReference>
<dbReference type="InterPro" id="IPR013659">
    <property type="entry name" value="A_deaminase_N"/>
</dbReference>
<dbReference type="Gene3D" id="3.20.20.140">
    <property type="entry name" value="Metal-dependent hydrolases"/>
    <property type="match status" value="1"/>
</dbReference>
<comment type="subcellular location">
    <subcellularLocation>
        <location evidence="2">Secreted</location>
    </subcellularLocation>
</comment>
<dbReference type="EMBL" id="VDMD01000012">
    <property type="protein sequence ID" value="TRM62542.1"/>
    <property type="molecule type" value="Genomic_DNA"/>
</dbReference>
<dbReference type="Proteomes" id="UP000320762">
    <property type="component" value="Unassembled WGS sequence"/>
</dbReference>
<dbReference type="STRING" id="97359.A0A550CCK2"/>
<sequence>MAESHLVTEWRAARDNLISADRSLRRDQHRSALSSQEEKADTIIRAIRKKEAEGIWSTQHDSILNPFPGMEFLTGKKIIEQTTLFDILLKMPKGGLLHAHLDATVDARTLLQLALETPGMHVRIADMFDPATLTSNVPEFRVLPEAEYTTQSSIDSAPSSTWVPVTAARGNFPVDGAAGFDKWALGAMMINPSEAYGTHNTLKKIWQKFMSTFRATHGLFFHLPIFEKYVRKALLSSVEDGISYVEPRVNFLAKFMTGADGQENVPHRDWLLVFDRVLRDVKNELKNQGRADELFGARIIYSTVRFITPDELKWYLQDCIAMKKEFPHLIAGFDLVGDENVLHPLKYYAEVLLQFPAMQDAAGLPEDQRIPFIFHAGETLGDGSEADDNLYDAVLLGTKRIGHGFSIVKHPKIMELCRERGICVEVCPISNEILRLTSSMPMHPLPIMLNNGLPVALCSDDPAVFGSMGLSYDYFQVLASSDLSGLMTLGELAKTASSSPALGMKTSRSL</sequence>
<evidence type="ECO:0000256" key="1">
    <source>
        <dbReference type="ARBA" id="ARBA00001947"/>
    </source>
</evidence>
<proteinExistence type="inferred from homology"/>
<keyword evidence="8" id="KW-0378">Hydrolase</keyword>
<evidence type="ECO:0000256" key="7">
    <source>
        <dbReference type="ARBA" id="ARBA00022729"/>
    </source>
</evidence>
<evidence type="ECO:0000256" key="3">
    <source>
        <dbReference type="ARBA" id="ARBA00006083"/>
    </source>
</evidence>
<comment type="cofactor">
    <cofactor evidence="1">
        <name>Zn(2+)</name>
        <dbReference type="ChEBI" id="CHEBI:29105"/>
    </cofactor>
</comment>
<name>A0A550CCK2_9AGAR</name>
<evidence type="ECO:0000256" key="8">
    <source>
        <dbReference type="ARBA" id="ARBA00022801"/>
    </source>
</evidence>
<accession>A0A550CCK2</accession>
<dbReference type="GO" id="GO:0005615">
    <property type="term" value="C:extracellular space"/>
    <property type="evidence" value="ECO:0007669"/>
    <property type="project" value="InterPro"/>
</dbReference>
<comment type="caution">
    <text evidence="12">The sequence shown here is derived from an EMBL/GenBank/DDBJ whole genome shotgun (WGS) entry which is preliminary data.</text>
</comment>
<dbReference type="PANTHER" id="PTHR11409">
    <property type="entry name" value="ADENOSINE DEAMINASE"/>
    <property type="match status" value="1"/>
</dbReference>
<dbReference type="GO" id="GO:0046103">
    <property type="term" value="P:inosine biosynthetic process"/>
    <property type="evidence" value="ECO:0007669"/>
    <property type="project" value="TreeGrafter"/>
</dbReference>
<evidence type="ECO:0000256" key="6">
    <source>
        <dbReference type="ARBA" id="ARBA00022723"/>
    </source>
</evidence>
<evidence type="ECO:0000256" key="5">
    <source>
        <dbReference type="ARBA" id="ARBA00022525"/>
    </source>
</evidence>
<dbReference type="GO" id="GO:0004000">
    <property type="term" value="F:adenosine deaminase activity"/>
    <property type="evidence" value="ECO:0007669"/>
    <property type="project" value="TreeGrafter"/>
</dbReference>
<feature type="domain" description="Adenosine deaminase" evidence="10">
    <location>
        <begin position="203"/>
        <end position="508"/>
    </location>
</feature>
<evidence type="ECO:0000256" key="9">
    <source>
        <dbReference type="ARBA" id="ARBA00047764"/>
    </source>
</evidence>
<dbReference type="PANTHER" id="PTHR11409:SF39">
    <property type="entry name" value="ADENOSINE DEAMINASE 2"/>
    <property type="match status" value="1"/>
</dbReference>
<keyword evidence="7" id="KW-0732">Signal</keyword>